<keyword evidence="2" id="KW-0812">Transmembrane</keyword>
<dbReference type="Proteomes" id="UP001146351">
    <property type="component" value="Unassembled WGS sequence"/>
</dbReference>
<dbReference type="EMBL" id="JAPQKO010000002">
    <property type="protein sequence ID" value="KAJ5180135.1"/>
    <property type="molecule type" value="Genomic_DNA"/>
</dbReference>
<evidence type="ECO:0000256" key="2">
    <source>
        <dbReference type="SAM" id="Phobius"/>
    </source>
</evidence>
<evidence type="ECO:0008006" key="5">
    <source>
        <dbReference type="Google" id="ProtNLM"/>
    </source>
</evidence>
<proteinExistence type="predicted"/>
<evidence type="ECO:0000313" key="4">
    <source>
        <dbReference type="Proteomes" id="UP001146351"/>
    </source>
</evidence>
<keyword evidence="2" id="KW-0472">Membrane</keyword>
<dbReference type="AlphaFoldDB" id="A0A9W9ING1"/>
<keyword evidence="2" id="KW-1133">Transmembrane helix</keyword>
<dbReference type="OrthoDB" id="4338954at2759"/>
<reference evidence="3" key="1">
    <citation type="submission" date="2022-11" db="EMBL/GenBank/DDBJ databases">
        <authorList>
            <person name="Petersen C."/>
        </authorList>
    </citation>
    <scope>NUCLEOTIDE SEQUENCE</scope>
    <source>
        <strain evidence="3">IBT 21917</strain>
    </source>
</reference>
<comment type="caution">
    <text evidence="3">The sequence shown here is derived from an EMBL/GenBank/DDBJ whole genome shotgun (WGS) entry which is preliminary data.</text>
</comment>
<feature type="compositionally biased region" description="Polar residues" evidence="1">
    <location>
        <begin position="1"/>
        <end position="20"/>
    </location>
</feature>
<name>A0A9W9ING1_9EURO</name>
<protein>
    <recommendedName>
        <fullName evidence="5">Transmembrane protein</fullName>
    </recommendedName>
</protein>
<evidence type="ECO:0000256" key="1">
    <source>
        <dbReference type="SAM" id="MobiDB-lite"/>
    </source>
</evidence>
<gene>
    <name evidence="3" type="ORF">N7492_003345</name>
</gene>
<feature type="transmembrane region" description="Helical" evidence="2">
    <location>
        <begin position="29"/>
        <end position="47"/>
    </location>
</feature>
<organism evidence="3 4">
    <name type="scientific">Penicillium capsulatum</name>
    <dbReference type="NCBI Taxonomy" id="69766"/>
    <lineage>
        <taxon>Eukaryota</taxon>
        <taxon>Fungi</taxon>
        <taxon>Dikarya</taxon>
        <taxon>Ascomycota</taxon>
        <taxon>Pezizomycotina</taxon>
        <taxon>Eurotiomycetes</taxon>
        <taxon>Eurotiomycetidae</taxon>
        <taxon>Eurotiales</taxon>
        <taxon>Aspergillaceae</taxon>
        <taxon>Penicillium</taxon>
    </lineage>
</organism>
<reference evidence="3" key="2">
    <citation type="journal article" date="2023" name="IMA Fungus">
        <title>Comparative genomic study of the Penicillium genus elucidates a diverse pangenome and 15 lateral gene transfer events.</title>
        <authorList>
            <person name="Petersen C."/>
            <person name="Sorensen T."/>
            <person name="Nielsen M.R."/>
            <person name="Sondergaard T.E."/>
            <person name="Sorensen J.L."/>
            <person name="Fitzpatrick D.A."/>
            <person name="Frisvad J.C."/>
            <person name="Nielsen K.L."/>
        </authorList>
    </citation>
    <scope>NUCLEOTIDE SEQUENCE</scope>
    <source>
        <strain evidence="3">IBT 21917</strain>
    </source>
</reference>
<accession>A0A9W9ING1</accession>
<keyword evidence="4" id="KW-1185">Reference proteome</keyword>
<evidence type="ECO:0000313" key="3">
    <source>
        <dbReference type="EMBL" id="KAJ5180135.1"/>
    </source>
</evidence>
<sequence>MSQAALPGTNKSCRSQSASPSLKPRYARWYLPLVAAVGLGFGAYNYYTEAQSRRRIAMIEEEKRLARNRELMDAYGSKESLHDVQQALESYQVR</sequence>
<feature type="region of interest" description="Disordered" evidence="1">
    <location>
        <begin position="1"/>
        <end position="21"/>
    </location>
</feature>